<feature type="compositionally biased region" description="Polar residues" evidence="2">
    <location>
        <begin position="346"/>
        <end position="358"/>
    </location>
</feature>
<dbReference type="OrthoDB" id="8062037at2759"/>
<dbReference type="SMART" id="SM00184">
    <property type="entry name" value="RING"/>
    <property type="match status" value="1"/>
</dbReference>
<dbReference type="FunFam" id="3.30.40.10:FF:000388">
    <property type="entry name" value="Putative RING zinc finger domain superfamily protein"/>
    <property type="match status" value="1"/>
</dbReference>
<dbReference type="GO" id="GO:0061630">
    <property type="term" value="F:ubiquitin protein ligase activity"/>
    <property type="evidence" value="ECO:0007669"/>
    <property type="project" value="TreeGrafter"/>
</dbReference>
<dbReference type="GO" id="GO:0008270">
    <property type="term" value="F:zinc ion binding"/>
    <property type="evidence" value="ECO:0007669"/>
    <property type="project" value="UniProtKB-KW"/>
</dbReference>
<dbReference type="Gene3D" id="3.30.40.10">
    <property type="entry name" value="Zinc/RING finger domain, C3HC4 (zinc finger)"/>
    <property type="match status" value="1"/>
</dbReference>
<evidence type="ECO:0000256" key="1">
    <source>
        <dbReference type="PROSITE-ProRule" id="PRU00175"/>
    </source>
</evidence>
<dbReference type="Proteomes" id="UP000182334">
    <property type="component" value="Chromosome I"/>
</dbReference>
<feature type="compositionally biased region" description="Basic and acidic residues" evidence="2">
    <location>
        <begin position="587"/>
        <end position="598"/>
    </location>
</feature>
<dbReference type="InterPro" id="IPR013083">
    <property type="entry name" value="Znf_RING/FYVE/PHD"/>
</dbReference>
<sequence>MSSTASPTPQFSSSRLSGWQTSTSLPFYSSNNNNNGSSFVGNTPSTVLFFLAMSVGVGIAFLFIFFTIRYFVRSRYGLHVYPVSNRGMMFSATFRDNAVITYSPSNRELQEHLDYLRTHHFLRDEFLERRILSSQARRRRRRRRGRYAKMKKLTAEEVEKLFPKKLYAEWLHEGDSASVDALLIQVDVVDHDESVPAVLVPVKLSSNTIQEDSNEFAVVEMHEMHDLRARTLSDATEDAMSLAVLLGGKGELHFDSGSCAICLESFEDDDIVRGLVCGHVFHAECVDPWLTRRRACCPICKRDYYKEESSADGSGVREGSDNEEGDRDVPTTNENSATNADGEPNPDSNADGNSTGNGNPEGENTTRHASDAPVSTTNATNTDGNTNDTPADGSANSVTRTNTYRQNDEDSINYDALRNDPNLQALLVELIPLGERVRVILDEHPELNLETRGREVADEKFKSFWKRVFWRLMGILKDDVFNWAVIQIYQTEYTNEDSETPQANESTLAESPGESSGETQQTAQVASTAGDTESTRAGYQVASNMHSRENIVPSPQVTQSDIDSSSNSHSPSIYHNASQMSEVDVSDAARRDIVARQV</sequence>
<name>A0A1L0B8I4_9ASCO</name>
<feature type="transmembrane region" description="Helical" evidence="3">
    <location>
        <begin position="47"/>
        <end position="72"/>
    </location>
</feature>
<keyword evidence="3" id="KW-1133">Transmembrane helix</keyword>
<dbReference type="SUPFAM" id="SSF57850">
    <property type="entry name" value="RING/U-box"/>
    <property type="match status" value="1"/>
</dbReference>
<feature type="compositionally biased region" description="Polar residues" evidence="2">
    <location>
        <begin position="394"/>
        <end position="405"/>
    </location>
</feature>
<feature type="compositionally biased region" description="Polar residues" evidence="2">
    <location>
        <begin position="330"/>
        <end position="339"/>
    </location>
</feature>
<dbReference type="PANTHER" id="PTHR22765:SF416">
    <property type="entry name" value="E3 UBIQUITIN-PROTEIN LIGASE GODZILLA"/>
    <property type="match status" value="1"/>
</dbReference>
<gene>
    <name evidence="5" type="ORF">SAMEA4029010_CIC11G00000004786</name>
</gene>
<evidence type="ECO:0000313" key="6">
    <source>
        <dbReference type="Proteomes" id="UP000182334"/>
    </source>
</evidence>
<feature type="compositionally biased region" description="Polar residues" evidence="2">
    <location>
        <begin position="500"/>
        <end position="545"/>
    </location>
</feature>
<feature type="domain" description="RING-type" evidence="4">
    <location>
        <begin position="259"/>
        <end position="301"/>
    </location>
</feature>
<dbReference type="CDD" id="cd16473">
    <property type="entry name" value="RING-H2_RNF103"/>
    <property type="match status" value="1"/>
</dbReference>
<accession>A0A1L0B8I4</accession>
<keyword evidence="3" id="KW-0812">Transmembrane</keyword>
<organism evidence="5 6">
    <name type="scientific">Sungouiella intermedia</name>
    <dbReference type="NCBI Taxonomy" id="45354"/>
    <lineage>
        <taxon>Eukaryota</taxon>
        <taxon>Fungi</taxon>
        <taxon>Dikarya</taxon>
        <taxon>Ascomycota</taxon>
        <taxon>Saccharomycotina</taxon>
        <taxon>Pichiomycetes</taxon>
        <taxon>Metschnikowiaceae</taxon>
        <taxon>Sungouiella</taxon>
    </lineage>
</organism>
<keyword evidence="1" id="KW-0863">Zinc-finger</keyword>
<evidence type="ECO:0000313" key="5">
    <source>
        <dbReference type="EMBL" id="SGZ47332.1"/>
    </source>
</evidence>
<reference evidence="5 6" key="1">
    <citation type="submission" date="2016-10" db="EMBL/GenBank/DDBJ databases">
        <authorList>
            <person name="de Groot N.N."/>
        </authorList>
    </citation>
    <scope>NUCLEOTIDE SEQUENCE [LARGE SCALE GENOMIC DNA]</scope>
    <source>
        <strain evidence="5 6">CBS 141442</strain>
    </source>
</reference>
<dbReference type="AlphaFoldDB" id="A0A1L0B8I4"/>
<keyword evidence="6" id="KW-1185">Reference proteome</keyword>
<evidence type="ECO:0000256" key="3">
    <source>
        <dbReference type="SAM" id="Phobius"/>
    </source>
</evidence>
<dbReference type="Pfam" id="PF13639">
    <property type="entry name" value="zf-RING_2"/>
    <property type="match status" value="1"/>
</dbReference>
<dbReference type="STRING" id="45354.A0A1L0B8I4"/>
<feature type="region of interest" description="Disordered" evidence="2">
    <location>
        <begin position="494"/>
        <end position="598"/>
    </location>
</feature>
<dbReference type="GO" id="GO:0006511">
    <property type="term" value="P:ubiquitin-dependent protein catabolic process"/>
    <property type="evidence" value="ECO:0007669"/>
    <property type="project" value="TreeGrafter"/>
</dbReference>
<keyword evidence="1" id="KW-0479">Metal-binding</keyword>
<feature type="compositionally biased region" description="Low complexity" evidence="2">
    <location>
        <begin position="376"/>
        <end position="393"/>
    </location>
</feature>
<feature type="region of interest" description="Disordered" evidence="2">
    <location>
        <begin position="308"/>
        <end position="407"/>
    </location>
</feature>
<dbReference type="InterPro" id="IPR051826">
    <property type="entry name" value="E3_ubiquitin-ligase_domain"/>
</dbReference>
<keyword evidence="1" id="KW-0862">Zinc</keyword>
<protein>
    <submittedName>
        <fullName evidence="5">CIC11C00000004786</fullName>
    </submittedName>
</protein>
<dbReference type="PANTHER" id="PTHR22765">
    <property type="entry name" value="RING FINGER AND PROTEASE ASSOCIATED DOMAIN-CONTAINING"/>
    <property type="match status" value="1"/>
</dbReference>
<dbReference type="InterPro" id="IPR001841">
    <property type="entry name" value="Znf_RING"/>
</dbReference>
<keyword evidence="3" id="KW-0472">Membrane</keyword>
<dbReference type="EMBL" id="LT635756">
    <property type="protein sequence ID" value="SGZ47332.1"/>
    <property type="molecule type" value="Genomic_DNA"/>
</dbReference>
<dbReference type="PROSITE" id="PS50089">
    <property type="entry name" value="ZF_RING_2"/>
    <property type="match status" value="1"/>
</dbReference>
<dbReference type="GO" id="GO:0005737">
    <property type="term" value="C:cytoplasm"/>
    <property type="evidence" value="ECO:0007669"/>
    <property type="project" value="TreeGrafter"/>
</dbReference>
<feature type="compositionally biased region" description="Low complexity" evidence="2">
    <location>
        <begin position="560"/>
        <end position="576"/>
    </location>
</feature>
<evidence type="ECO:0000256" key="2">
    <source>
        <dbReference type="SAM" id="MobiDB-lite"/>
    </source>
</evidence>
<proteinExistence type="predicted"/>
<evidence type="ECO:0000259" key="4">
    <source>
        <dbReference type="PROSITE" id="PS50089"/>
    </source>
</evidence>